<dbReference type="Proteomes" id="UP000031167">
    <property type="component" value="Unassembled WGS sequence"/>
</dbReference>
<dbReference type="OrthoDB" id="947969at2"/>
<protein>
    <submittedName>
        <fullName evidence="1">Uncharacterized protein</fullName>
    </submittedName>
</protein>
<sequence length="169" mass="18485">MKTSIVSFFLFIAIGFSISLNAQKISDGQSIDLNGMSVVFNILNKESIEVGGKPFDRYKVSATVKNTSEKSYNIRLSSYPQIVSNIGIVELDCINATGAKLTSKKIQLKMKAQIINVTYSAYDKSGKFTNSILPVTGSYYFDSGDTISDDAIFIVPQGEKPDVSVRSLK</sequence>
<evidence type="ECO:0000313" key="1">
    <source>
        <dbReference type="EMBL" id="KIC63675.1"/>
    </source>
</evidence>
<dbReference type="STRING" id="363331.RM51_08435"/>
<accession>A0A0B4DGV9</accession>
<dbReference type="RefSeq" id="WP_039367484.1">
    <property type="nucleotide sequence ID" value="NZ_JWTA01000005.1"/>
</dbReference>
<name>A0A0B4DGV9_9FLAO</name>
<dbReference type="EMBL" id="JWTA01000005">
    <property type="protein sequence ID" value="KIC63675.1"/>
    <property type="molecule type" value="Genomic_DNA"/>
</dbReference>
<reference evidence="1 2" key="1">
    <citation type="submission" date="2014-12" db="EMBL/GenBank/DDBJ databases">
        <title>Genome sequencing of Chryseobacterium taiwanense TPW19.</title>
        <authorList>
            <person name="Tan P.W."/>
            <person name="Chan K.-G."/>
        </authorList>
    </citation>
    <scope>NUCLEOTIDE SEQUENCE [LARGE SCALE GENOMIC DNA]</scope>
    <source>
        <strain evidence="1 2">TPW19</strain>
    </source>
</reference>
<keyword evidence="2" id="KW-1185">Reference proteome</keyword>
<organism evidence="1 2">
    <name type="scientific">Chryseobacterium taiwanense</name>
    <dbReference type="NCBI Taxonomy" id="363331"/>
    <lineage>
        <taxon>Bacteria</taxon>
        <taxon>Pseudomonadati</taxon>
        <taxon>Bacteroidota</taxon>
        <taxon>Flavobacteriia</taxon>
        <taxon>Flavobacteriales</taxon>
        <taxon>Weeksellaceae</taxon>
        <taxon>Chryseobacterium group</taxon>
        <taxon>Chryseobacterium</taxon>
    </lineage>
</organism>
<proteinExistence type="predicted"/>
<gene>
    <name evidence="1" type="ORF">RM51_08435</name>
</gene>
<comment type="caution">
    <text evidence="1">The sequence shown here is derived from an EMBL/GenBank/DDBJ whole genome shotgun (WGS) entry which is preliminary data.</text>
</comment>
<dbReference type="AlphaFoldDB" id="A0A0B4DGV9"/>
<evidence type="ECO:0000313" key="2">
    <source>
        <dbReference type="Proteomes" id="UP000031167"/>
    </source>
</evidence>